<dbReference type="RefSeq" id="WP_407592650.1">
    <property type="nucleotide sequence ID" value="NZ_JBHDIY010000002.1"/>
</dbReference>
<keyword evidence="3" id="KW-1185">Reference proteome</keyword>
<evidence type="ECO:0000313" key="3">
    <source>
        <dbReference type="Proteomes" id="UP001627408"/>
    </source>
</evidence>
<evidence type="ECO:0008006" key="4">
    <source>
        <dbReference type="Google" id="ProtNLM"/>
    </source>
</evidence>
<reference evidence="2 3" key="1">
    <citation type="submission" date="2024-08" db="EMBL/GenBank/DDBJ databases">
        <title>Tateyamaria sp. nov., isolated from marine algae.</title>
        <authorList>
            <person name="Choi B.J."/>
            <person name="Kim J.M."/>
            <person name="Lee J.K."/>
            <person name="Choi D.G."/>
            <person name="Bayburt H."/>
            <person name="Baek J.H."/>
            <person name="Han D.M."/>
            <person name="Jeon C.O."/>
        </authorList>
    </citation>
    <scope>NUCLEOTIDE SEQUENCE [LARGE SCALE GENOMIC DNA]</scope>
    <source>
        <strain evidence="2 3">KMU-156</strain>
    </source>
</reference>
<dbReference type="EMBL" id="JBHDIY010000002">
    <property type="protein sequence ID" value="MFL4470809.1"/>
    <property type="molecule type" value="Genomic_DNA"/>
</dbReference>
<evidence type="ECO:0000313" key="2">
    <source>
        <dbReference type="EMBL" id="MFL4470809.1"/>
    </source>
</evidence>
<sequence>MFIIVLAVAGCELVPTSANDASVSGPDGAVLAPGDVQRPQARPEQSAPAPTPEVSIGTLGRTIASLGNAAEPGLWLKTPLVDATRQARVYSAKTDKSVSVTLIPIEGPSTAGSRMSLAAMQALGVSPADLVEVDVFGA</sequence>
<evidence type="ECO:0000256" key="1">
    <source>
        <dbReference type="SAM" id="MobiDB-lite"/>
    </source>
</evidence>
<accession>A0ABW8UXS6</accession>
<name>A0ABW8UXS6_9RHOB</name>
<protein>
    <recommendedName>
        <fullName evidence="4">D-galactarate dehydratase</fullName>
    </recommendedName>
</protein>
<feature type="region of interest" description="Disordered" evidence="1">
    <location>
        <begin position="17"/>
        <end position="54"/>
    </location>
</feature>
<organism evidence="2 3">
    <name type="scientific">Tateyamaria armeniaca</name>
    <dbReference type="NCBI Taxonomy" id="2518930"/>
    <lineage>
        <taxon>Bacteria</taxon>
        <taxon>Pseudomonadati</taxon>
        <taxon>Pseudomonadota</taxon>
        <taxon>Alphaproteobacteria</taxon>
        <taxon>Rhodobacterales</taxon>
        <taxon>Roseobacteraceae</taxon>
        <taxon>Tateyamaria</taxon>
    </lineage>
</organism>
<proteinExistence type="predicted"/>
<dbReference type="Proteomes" id="UP001627408">
    <property type="component" value="Unassembled WGS sequence"/>
</dbReference>
<gene>
    <name evidence="2" type="ORF">ACERZ8_13300</name>
</gene>
<comment type="caution">
    <text evidence="2">The sequence shown here is derived from an EMBL/GenBank/DDBJ whole genome shotgun (WGS) entry which is preliminary data.</text>
</comment>